<evidence type="ECO:0000256" key="1">
    <source>
        <dbReference type="SAM" id="Phobius"/>
    </source>
</evidence>
<dbReference type="EMBL" id="NQKI01000030">
    <property type="protein sequence ID" value="OZY58235.1"/>
    <property type="molecule type" value="Genomic_DNA"/>
</dbReference>
<proteinExistence type="predicted"/>
<name>A0A266N8W5_9PSED</name>
<comment type="caution">
    <text evidence="2">The sequence shown here is derived from an EMBL/GenBank/DDBJ whole genome shotgun (WGS) entry which is preliminary data.</text>
</comment>
<evidence type="ECO:0000313" key="2">
    <source>
        <dbReference type="EMBL" id="OZY58235.1"/>
    </source>
</evidence>
<feature type="transmembrane region" description="Helical" evidence="1">
    <location>
        <begin position="21"/>
        <end position="43"/>
    </location>
</feature>
<organism evidence="2 3">
    <name type="scientific">Pseudomonas lundensis</name>
    <dbReference type="NCBI Taxonomy" id="86185"/>
    <lineage>
        <taxon>Bacteria</taxon>
        <taxon>Pseudomonadati</taxon>
        <taxon>Pseudomonadota</taxon>
        <taxon>Gammaproteobacteria</taxon>
        <taxon>Pseudomonadales</taxon>
        <taxon>Pseudomonadaceae</taxon>
        <taxon>Pseudomonas</taxon>
    </lineage>
</organism>
<protein>
    <recommendedName>
        <fullName evidence="4">DUF2798 domain-containing protein</fullName>
    </recommendedName>
</protein>
<sequence>MNSKSRSYTLMFKPSRLTARATPYVFAFYMSSIMAFLMSLVITAANSGIGPNYLSNALHAYRLAMPVAFLCILVVRPVVGKLVALTVHPQR</sequence>
<dbReference type="Pfam" id="PF11391">
    <property type="entry name" value="DUF2798"/>
    <property type="match status" value="1"/>
</dbReference>
<evidence type="ECO:0008006" key="4">
    <source>
        <dbReference type="Google" id="ProtNLM"/>
    </source>
</evidence>
<keyword evidence="1" id="KW-0812">Transmembrane</keyword>
<feature type="transmembrane region" description="Helical" evidence="1">
    <location>
        <begin position="63"/>
        <end position="87"/>
    </location>
</feature>
<accession>A0A266N8W5</accession>
<reference evidence="2 3" key="1">
    <citation type="submission" date="2017-08" db="EMBL/GenBank/DDBJ databases">
        <title>Genomic and metabolic characterisation of spoilage-associated Pseudomonas species.</title>
        <authorList>
            <person name="Stanborough T."/>
            <person name="Fegan N."/>
            <person name="Powell S.M."/>
            <person name="Singh T."/>
            <person name="Tamplin M.L."/>
            <person name="Chandry P.S."/>
        </authorList>
    </citation>
    <scope>NUCLEOTIDE SEQUENCE [LARGE SCALE GENOMIC DNA]</scope>
    <source>
        <strain evidence="2 3">L1802</strain>
    </source>
</reference>
<gene>
    <name evidence="2" type="ORF">CJF39_17015</name>
</gene>
<dbReference type="InterPro" id="IPR021529">
    <property type="entry name" value="DUF2798"/>
</dbReference>
<dbReference type="AlphaFoldDB" id="A0A266N8W5"/>
<dbReference type="RefSeq" id="WP_094994482.1">
    <property type="nucleotide sequence ID" value="NZ_NQKI01000030.1"/>
</dbReference>
<keyword evidence="1" id="KW-1133">Transmembrane helix</keyword>
<evidence type="ECO:0000313" key="3">
    <source>
        <dbReference type="Proteomes" id="UP000215788"/>
    </source>
</evidence>
<keyword evidence="1" id="KW-0472">Membrane</keyword>
<dbReference type="OrthoDB" id="6007993at2"/>
<dbReference type="Proteomes" id="UP000215788">
    <property type="component" value="Unassembled WGS sequence"/>
</dbReference>